<reference evidence="1 2" key="1">
    <citation type="submission" date="2019-05" db="EMBL/GenBank/DDBJ databases">
        <title>We sequenced the genome of Paenibacillus hemerocallicola KCTC 33185 for further insight into its adaptation and study the phylogeny of Paenibacillus.</title>
        <authorList>
            <person name="Narsing Rao M.P."/>
        </authorList>
    </citation>
    <scope>NUCLEOTIDE SEQUENCE [LARGE SCALE GENOMIC DNA]</scope>
    <source>
        <strain evidence="1 2">KCTC 33185</strain>
    </source>
</reference>
<dbReference type="InterPro" id="IPR010106">
    <property type="entry name" value="RpnA"/>
</dbReference>
<dbReference type="NCBIfam" id="TIGR01784">
    <property type="entry name" value="T_den_put_tspse"/>
    <property type="match status" value="1"/>
</dbReference>
<proteinExistence type="predicted"/>
<dbReference type="Pfam" id="PF12784">
    <property type="entry name" value="PDDEXK_2"/>
    <property type="match status" value="1"/>
</dbReference>
<keyword evidence="2" id="KW-1185">Reference proteome</keyword>
<dbReference type="EMBL" id="VDCQ01000117">
    <property type="protein sequence ID" value="TNJ55271.1"/>
    <property type="molecule type" value="Genomic_DNA"/>
</dbReference>
<protein>
    <submittedName>
        <fullName evidence="1">Rpn family recombination-promoting nuclease/putative transposase</fullName>
    </submittedName>
</protein>
<name>A0A5C4SVL9_9BACL</name>
<evidence type="ECO:0000313" key="1">
    <source>
        <dbReference type="EMBL" id="TNJ55271.1"/>
    </source>
</evidence>
<gene>
    <name evidence="1" type="ORF">FE784_39470</name>
</gene>
<accession>A0A5C4SVL9</accession>
<organism evidence="1 2">
    <name type="scientific">Paenibacillus hemerocallicola</name>
    <dbReference type="NCBI Taxonomy" id="1172614"/>
    <lineage>
        <taxon>Bacteria</taxon>
        <taxon>Bacillati</taxon>
        <taxon>Bacillota</taxon>
        <taxon>Bacilli</taxon>
        <taxon>Bacillales</taxon>
        <taxon>Paenibacillaceae</taxon>
        <taxon>Paenibacillus</taxon>
    </lineage>
</organism>
<dbReference type="PANTHER" id="PTHR41317">
    <property type="entry name" value="PD-(D_E)XK NUCLEASE FAMILY TRANSPOSASE"/>
    <property type="match status" value="1"/>
</dbReference>
<dbReference type="Proteomes" id="UP000307943">
    <property type="component" value="Unassembled WGS sequence"/>
</dbReference>
<dbReference type="RefSeq" id="WP_139607791.1">
    <property type="nucleotide sequence ID" value="NZ_VDCQ01000117.1"/>
</dbReference>
<dbReference type="AlphaFoldDB" id="A0A5C4SVL9"/>
<comment type="caution">
    <text evidence="1">The sequence shown here is derived from an EMBL/GenBank/DDBJ whole genome shotgun (WGS) entry which is preliminary data.</text>
</comment>
<dbReference type="OrthoDB" id="1097360at2"/>
<sequence>MAIKRLKPKNDFIFQRLFGEQEAEDSLISLLNAILRLEEKRRIVHLTVIENKQLAKKLIDDKTERLDVRAETADQVQINIEVQLTDYRNMPRRSLFYLSKLYADSIKSGGRYEELKKTIAINIVDFRLFDFERFHSTFHFYEDNEHRFMLTDAMEVHFIEYPKFKAARKNLDDPLHRWLLFLDEKLPEDQLKELVEMDPVIGKAEERLEWLSSDEETIRLYEAREYSLIERNSLVADGEARGMEKGRALGRAEGKVEGKVEGKAEGLIEAKAEVAMTMIRKGADDALIMEFTGMSLEEITTLRNQLTAE</sequence>
<evidence type="ECO:0000313" key="2">
    <source>
        <dbReference type="Proteomes" id="UP000307943"/>
    </source>
</evidence>
<dbReference type="PANTHER" id="PTHR41317:SF1">
    <property type="entry name" value="PD-(D_E)XK NUCLEASE FAMILY TRANSPOSASE"/>
    <property type="match status" value="1"/>
</dbReference>